<feature type="region of interest" description="Disordered" evidence="1">
    <location>
        <begin position="1"/>
        <end position="70"/>
    </location>
</feature>
<evidence type="ECO:0000313" key="3">
    <source>
        <dbReference type="EMBL" id="RYR20790.1"/>
    </source>
</evidence>
<protein>
    <recommendedName>
        <fullName evidence="2">RanBD1 domain-containing protein</fullName>
    </recommendedName>
</protein>
<dbReference type="EMBL" id="SDMP01000013">
    <property type="protein sequence ID" value="RYR20790.1"/>
    <property type="molecule type" value="Genomic_DNA"/>
</dbReference>
<dbReference type="InterPro" id="IPR000156">
    <property type="entry name" value="Ran_bind_dom"/>
</dbReference>
<dbReference type="PROSITE" id="PS50196">
    <property type="entry name" value="RANBD1"/>
    <property type="match status" value="1"/>
</dbReference>
<keyword evidence="4" id="KW-1185">Reference proteome</keyword>
<dbReference type="InterPro" id="IPR011993">
    <property type="entry name" value="PH-like_dom_sf"/>
</dbReference>
<evidence type="ECO:0000313" key="4">
    <source>
        <dbReference type="Proteomes" id="UP000289738"/>
    </source>
</evidence>
<evidence type="ECO:0000259" key="2">
    <source>
        <dbReference type="PROSITE" id="PS50196"/>
    </source>
</evidence>
<accession>A0A445A2X1</accession>
<organism evidence="3 4">
    <name type="scientific">Arachis hypogaea</name>
    <name type="common">Peanut</name>
    <dbReference type="NCBI Taxonomy" id="3818"/>
    <lineage>
        <taxon>Eukaryota</taxon>
        <taxon>Viridiplantae</taxon>
        <taxon>Streptophyta</taxon>
        <taxon>Embryophyta</taxon>
        <taxon>Tracheophyta</taxon>
        <taxon>Spermatophyta</taxon>
        <taxon>Magnoliopsida</taxon>
        <taxon>eudicotyledons</taxon>
        <taxon>Gunneridae</taxon>
        <taxon>Pentapetalae</taxon>
        <taxon>rosids</taxon>
        <taxon>fabids</taxon>
        <taxon>Fabales</taxon>
        <taxon>Fabaceae</taxon>
        <taxon>Papilionoideae</taxon>
        <taxon>50 kb inversion clade</taxon>
        <taxon>dalbergioids sensu lato</taxon>
        <taxon>Dalbergieae</taxon>
        <taxon>Pterocarpus clade</taxon>
        <taxon>Arachis</taxon>
    </lineage>
</organism>
<feature type="compositionally biased region" description="Basic residues" evidence="1">
    <location>
        <begin position="25"/>
        <end position="40"/>
    </location>
</feature>
<comment type="caution">
    <text evidence="3">The sequence shown here is derived from an EMBL/GenBank/DDBJ whole genome shotgun (WGS) entry which is preliminary data.</text>
</comment>
<dbReference type="AlphaFoldDB" id="A0A445A2X1"/>
<evidence type="ECO:0000256" key="1">
    <source>
        <dbReference type="SAM" id="MobiDB-lite"/>
    </source>
</evidence>
<proteinExistence type="predicted"/>
<dbReference type="Gene3D" id="2.30.29.30">
    <property type="entry name" value="Pleckstrin-homology domain (PH domain)/Phosphotyrosine-binding domain (PTB)"/>
    <property type="match status" value="1"/>
</dbReference>
<gene>
    <name evidence="3" type="ORF">Ahy_B03g066031</name>
</gene>
<dbReference type="Proteomes" id="UP000289738">
    <property type="component" value="Chromosome B03"/>
</dbReference>
<dbReference type="STRING" id="3818.A0A445A2X1"/>
<dbReference type="SUPFAM" id="SSF50729">
    <property type="entry name" value="PH domain-like"/>
    <property type="match status" value="1"/>
</dbReference>
<dbReference type="Pfam" id="PF00638">
    <property type="entry name" value="Ran_BP1"/>
    <property type="match status" value="1"/>
</dbReference>
<sequence length="126" mass="14466">MMREEKPSPNASPPLEELHSSPSPRRGKRSCSCRASHRRASSLPMREPREPLPSRRRGTHEREPSVWSPSQLLSKSLKSKFYKFDKERNRWKERTTGTVKFPKNKVTSKNKIIAECGSLAVSTPNH</sequence>
<feature type="domain" description="RanBD1" evidence="2">
    <location>
        <begin position="45"/>
        <end position="126"/>
    </location>
</feature>
<name>A0A445A2X1_ARAHY</name>
<reference evidence="3 4" key="1">
    <citation type="submission" date="2019-01" db="EMBL/GenBank/DDBJ databases">
        <title>Sequencing of cultivated peanut Arachis hypogaea provides insights into genome evolution and oil improvement.</title>
        <authorList>
            <person name="Chen X."/>
        </authorList>
    </citation>
    <scope>NUCLEOTIDE SEQUENCE [LARGE SCALE GENOMIC DNA]</scope>
    <source>
        <strain evidence="4">cv. Fuhuasheng</strain>
        <tissue evidence="3">Leaves</tissue>
    </source>
</reference>